<dbReference type="EMBL" id="JBFRYA010000007">
    <property type="protein sequence ID" value="MEX1669142.1"/>
    <property type="molecule type" value="Genomic_DNA"/>
</dbReference>
<name>A0ABV3U5A7_9GAMM</name>
<sequence>MLIELQDIKRHLRIADLDADSELDPYLEGLLDAAVDYASNYLGRPIPWVGEADSSSEESSSEIFPKSVRQAILILISEFDQNREQFVVGASIAELPTVSRLLHFYRVGLGI</sequence>
<comment type="caution">
    <text evidence="1">The sequence shown here is derived from an EMBL/GenBank/DDBJ whole genome shotgun (WGS) entry which is preliminary data.</text>
</comment>
<dbReference type="Proteomes" id="UP001557485">
    <property type="component" value="Unassembled WGS sequence"/>
</dbReference>
<accession>A0ABV3U5A7</accession>
<reference evidence="1 2" key="1">
    <citation type="journal article" date="2011" name="Int. J. Syst. Evol. Microbiol.">
        <title>Zhongshania antarctica gen. nov., sp. nov. and Zhongshania guokunii sp. nov., gammaproteobacteria respectively isolated from coastal attached (fast) ice and surface seawater of the Antarctic.</title>
        <authorList>
            <person name="Li H.J."/>
            <person name="Zhang X.Y."/>
            <person name="Chen C.X."/>
            <person name="Zhang Y.J."/>
            <person name="Gao Z.M."/>
            <person name="Yu Y."/>
            <person name="Chen X.L."/>
            <person name="Chen B."/>
            <person name="Zhang Y.Z."/>
        </authorList>
    </citation>
    <scope>NUCLEOTIDE SEQUENCE [LARGE SCALE GENOMIC DNA]</scope>
    <source>
        <strain evidence="1 2">ZS6-22T</strain>
    </source>
</reference>
<dbReference type="NCBIfam" id="TIGR01560">
    <property type="entry name" value="put_DNA_pack"/>
    <property type="match status" value="1"/>
</dbReference>
<evidence type="ECO:0000313" key="2">
    <source>
        <dbReference type="Proteomes" id="UP001557485"/>
    </source>
</evidence>
<protein>
    <submittedName>
        <fullName evidence="1">Head-tail connector protein</fullName>
    </submittedName>
</protein>
<gene>
    <name evidence="1" type="ORF">AB4876_09475</name>
</gene>
<dbReference type="RefSeq" id="WP_368381413.1">
    <property type="nucleotide sequence ID" value="NZ_JBFRYA010000007.1"/>
</dbReference>
<dbReference type="InterPro" id="IPR006450">
    <property type="entry name" value="Phage_HK97_gp6-like"/>
</dbReference>
<keyword evidence="2" id="KW-1185">Reference proteome</keyword>
<dbReference type="Pfam" id="PF05135">
    <property type="entry name" value="Phage_connect_1"/>
    <property type="match status" value="1"/>
</dbReference>
<evidence type="ECO:0000313" key="1">
    <source>
        <dbReference type="EMBL" id="MEX1669142.1"/>
    </source>
</evidence>
<proteinExistence type="predicted"/>
<organism evidence="1 2">
    <name type="scientific">Zhongshania guokunii</name>
    <dbReference type="NCBI Taxonomy" id="641783"/>
    <lineage>
        <taxon>Bacteria</taxon>
        <taxon>Pseudomonadati</taxon>
        <taxon>Pseudomonadota</taxon>
        <taxon>Gammaproteobacteria</taxon>
        <taxon>Cellvibrionales</taxon>
        <taxon>Spongiibacteraceae</taxon>
        <taxon>Zhongshania</taxon>
    </lineage>
</organism>
<dbReference type="InterPro" id="IPR021146">
    <property type="entry name" value="Phage_gp6-like_head-tail"/>
</dbReference>
<dbReference type="Gene3D" id="1.10.3230.30">
    <property type="entry name" value="Phage gp6-like head-tail connector protein"/>
    <property type="match status" value="1"/>
</dbReference>
<dbReference type="CDD" id="cd08054">
    <property type="entry name" value="gp6"/>
    <property type="match status" value="1"/>
</dbReference>